<dbReference type="SUPFAM" id="SSF51905">
    <property type="entry name" value="FAD/NAD(P)-binding domain"/>
    <property type="match status" value="1"/>
</dbReference>
<evidence type="ECO:0000313" key="7">
    <source>
        <dbReference type="Proteomes" id="UP000053558"/>
    </source>
</evidence>
<evidence type="ECO:0000313" key="6">
    <source>
        <dbReference type="EMBL" id="EIW77547.1"/>
    </source>
</evidence>
<evidence type="ECO:0000256" key="1">
    <source>
        <dbReference type="ARBA" id="ARBA00001974"/>
    </source>
</evidence>
<dbReference type="InterPro" id="IPR002938">
    <property type="entry name" value="FAD-bd"/>
</dbReference>
<sequence>GAGPTGLTAALVLLRNGINVRIVEKLPSFNPGSRGPGLQPRTLELFHQARLHDIIEAGQPFTPIRSYKPGTMEPDKVIAMGKTHAPTPHYPYVNGLVLGQHMTERLLREHIAKYNVHVELGTELRSFEQNADYVTVQLVKKQQGSEEETVETMQAQYLIGAEGARSAVRKGLGCTFLGETRDETRMITGDVRVVGEGLGRDHFHRFGEVLKKR</sequence>
<evidence type="ECO:0000256" key="3">
    <source>
        <dbReference type="ARBA" id="ARBA00022827"/>
    </source>
</evidence>
<evidence type="ECO:0000259" key="5">
    <source>
        <dbReference type="Pfam" id="PF01494"/>
    </source>
</evidence>
<evidence type="ECO:0000256" key="4">
    <source>
        <dbReference type="ARBA" id="ARBA00023002"/>
    </source>
</evidence>
<dbReference type="KEGG" id="cput:CONPUDRAFT_61549"/>
<accession>A0A5M3MES5</accession>
<dbReference type="PANTHER" id="PTHR43004">
    <property type="entry name" value="TRK SYSTEM POTASSIUM UPTAKE PROTEIN"/>
    <property type="match status" value="1"/>
</dbReference>
<keyword evidence="7" id="KW-1185">Reference proteome</keyword>
<protein>
    <submittedName>
        <fullName evidence="6">FAD-binding monooxygenase</fullName>
    </submittedName>
</protein>
<keyword evidence="2" id="KW-0285">Flavoprotein</keyword>
<dbReference type="GO" id="GO:0071949">
    <property type="term" value="F:FAD binding"/>
    <property type="evidence" value="ECO:0007669"/>
    <property type="project" value="InterPro"/>
</dbReference>
<organism evidence="6 7">
    <name type="scientific">Coniophora puteana (strain RWD-64-598)</name>
    <name type="common">Brown rot fungus</name>
    <dbReference type="NCBI Taxonomy" id="741705"/>
    <lineage>
        <taxon>Eukaryota</taxon>
        <taxon>Fungi</taxon>
        <taxon>Dikarya</taxon>
        <taxon>Basidiomycota</taxon>
        <taxon>Agaricomycotina</taxon>
        <taxon>Agaricomycetes</taxon>
        <taxon>Agaricomycetidae</taxon>
        <taxon>Boletales</taxon>
        <taxon>Coniophorineae</taxon>
        <taxon>Coniophoraceae</taxon>
        <taxon>Coniophora</taxon>
    </lineage>
</organism>
<dbReference type="EMBL" id="JH711583">
    <property type="protein sequence ID" value="EIW77547.1"/>
    <property type="molecule type" value="Genomic_DNA"/>
</dbReference>
<dbReference type="GO" id="GO:0016709">
    <property type="term" value="F:oxidoreductase activity, acting on paired donors, with incorporation or reduction of molecular oxygen, NAD(P)H as one donor, and incorporation of one atom of oxygen"/>
    <property type="evidence" value="ECO:0007669"/>
    <property type="project" value="UniProtKB-ARBA"/>
</dbReference>
<name>A0A5M3MES5_CONPW</name>
<comment type="cofactor">
    <cofactor evidence="1">
        <name>FAD</name>
        <dbReference type="ChEBI" id="CHEBI:57692"/>
    </cofactor>
</comment>
<dbReference type="Gene3D" id="3.30.70.2450">
    <property type="match status" value="1"/>
</dbReference>
<keyword evidence="3" id="KW-0274">FAD</keyword>
<evidence type="ECO:0000256" key="2">
    <source>
        <dbReference type="ARBA" id="ARBA00022630"/>
    </source>
</evidence>
<keyword evidence="6" id="KW-0503">Monooxygenase</keyword>
<dbReference type="Proteomes" id="UP000053558">
    <property type="component" value="Unassembled WGS sequence"/>
</dbReference>
<dbReference type="Pfam" id="PF01494">
    <property type="entry name" value="FAD_binding_3"/>
    <property type="match status" value="1"/>
</dbReference>
<reference evidence="7" key="1">
    <citation type="journal article" date="2012" name="Science">
        <title>The Paleozoic origin of enzymatic lignin decomposition reconstructed from 31 fungal genomes.</title>
        <authorList>
            <person name="Floudas D."/>
            <person name="Binder M."/>
            <person name="Riley R."/>
            <person name="Barry K."/>
            <person name="Blanchette R.A."/>
            <person name="Henrissat B."/>
            <person name="Martinez A.T."/>
            <person name="Otillar R."/>
            <person name="Spatafora J.W."/>
            <person name="Yadav J.S."/>
            <person name="Aerts A."/>
            <person name="Benoit I."/>
            <person name="Boyd A."/>
            <person name="Carlson A."/>
            <person name="Copeland A."/>
            <person name="Coutinho P.M."/>
            <person name="de Vries R.P."/>
            <person name="Ferreira P."/>
            <person name="Findley K."/>
            <person name="Foster B."/>
            <person name="Gaskell J."/>
            <person name="Glotzer D."/>
            <person name="Gorecki P."/>
            <person name="Heitman J."/>
            <person name="Hesse C."/>
            <person name="Hori C."/>
            <person name="Igarashi K."/>
            <person name="Jurgens J.A."/>
            <person name="Kallen N."/>
            <person name="Kersten P."/>
            <person name="Kohler A."/>
            <person name="Kuees U."/>
            <person name="Kumar T.K.A."/>
            <person name="Kuo A."/>
            <person name="LaButti K."/>
            <person name="Larrondo L.F."/>
            <person name="Lindquist E."/>
            <person name="Ling A."/>
            <person name="Lombard V."/>
            <person name="Lucas S."/>
            <person name="Lundell T."/>
            <person name="Martin R."/>
            <person name="McLaughlin D.J."/>
            <person name="Morgenstern I."/>
            <person name="Morin E."/>
            <person name="Murat C."/>
            <person name="Nagy L.G."/>
            <person name="Nolan M."/>
            <person name="Ohm R.A."/>
            <person name="Patyshakuliyeva A."/>
            <person name="Rokas A."/>
            <person name="Ruiz-Duenas F.J."/>
            <person name="Sabat G."/>
            <person name="Salamov A."/>
            <person name="Samejima M."/>
            <person name="Schmutz J."/>
            <person name="Slot J.C."/>
            <person name="St John F."/>
            <person name="Stenlid J."/>
            <person name="Sun H."/>
            <person name="Sun S."/>
            <person name="Syed K."/>
            <person name="Tsang A."/>
            <person name="Wiebenga A."/>
            <person name="Young D."/>
            <person name="Pisabarro A."/>
            <person name="Eastwood D.C."/>
            <person name="Martin F."/>
            <person name="Cullen D."/>
            <person name="Grigoriev I.V."/>
            <person name="Hibbett D.S."/>
        </authorList>
    </citation>
    <scope>NUCLEOTIDE SEQUENCE [LARGE SCALE GENOMIC DNA]</scope>
    <source>
        <strain evidence="7">RWD-64-598 SS2</strain>
    </source>
</reference>
<feature type="domain" description="FAD-binding" evidence="5">
    <location>
        <begin position="1"/>
        <end position="182"/>
    </location>
</feature>
<dbReference type="AlphaFoldDB" id="A0A5M3MES5"/>
<dbReference type="OrthoDB" id="2690153at2759"/>
<dbReference type="PANTHER" id="PTHR43004:SF19">
    <property type="entry name" value="BINDING MONOOXYGENASE, PUTATIVE (JCVI)-RELATED"/>
    <property type="match status" value="1"/>
</dbReference>
<proteinExistence type="predicted"/>
<feature type="non-terminal residue" evidence="6">
    <location>
        <position position="1"/>
    </location>
</feature>
<dbReference type="GeneID" id="19208158"/>
<dbReference type="Gene3D" id="3.50.50.60">
    <property type="entry name" value="FAD/NAD(P)-binding domain"/>
    <property type="match status" value="1"/>
</dbReference>
<dbReference type="InterPro" id="IPR050641">
    <property type="entry name" value="RIFMO-like"/>
</dbReference>
<dbReference type="InterPro" id="IPR036188">
    <property type="entry name" value="FAD/NAD-bd_sf"/>
</dbReference>
<dbReference type="RefSeq" id="XP_007771762.1">
    <property type="nucleotide sequence ID" value="XM_007773572.1"/>
</dbReference>
<comment type="caution">
    <text evidence="6">The sequence shown here is derived from an EMBL/GenBank/DDBJ whole genome shotgun (WGS) entry which is preliminary data.</text>
</comment>
<dbReference type="OMA" id="TPYINAR"/>
<keyword evidence="4" id="KW-0560">Oxidoreductase</keyword>
<gene>
    <name evidence="6" type="ORF">CONPUDRAFT_61549</name>
</gene>